<dbReference type="OrthoDB" id="288203at2759"/>
<keyword evidence="4 5" id="KW-0472">Membrane</keyword>
<comment type="subcellular location">
    <subcellularLocation>
        <location evidence="1">Membrane</location>
        <topology evidence="1">Multi-pass membrane protein</topology>
    </subcellularLocation>
</comment>
<evidence type="ECO:0000256" key="4">
    <source>
        <dbReference type="ARBA" id="ARBA00023136"/>
    </source>
</evidence>
<dbReference type="Gene3D" id="3.30.750.24">
    <property type="entry name" value="STAS domain"/>
    <property type="match status" value="1"/>
</dbReference>
<name>A0A2T7NT74_POMCA</name>
<evidence type="ECO:0000256" key="3">
    <source>
        <dbReference type="ARBA" id="ARBA00022989"/>
    </source>
</evidence>
<keyword evidence="2 5" id="KW-0812">Transmembrane</keyword>
<keyword evidence="8" id="KW-1185">Reference proteome</keyword>
<feature type="transmembrane region" description="Helical" evidence="5">
    <location>
        <begin position="348"/>
        <end position="365"/>
    </location>
</feature>
<dbReference type="GO" id="GO:0055085">
    <property type="term" value="P:transmembrane transport"/>
    <property type="evidence" value="ECO:0007669"/>
    <property type="project" value="InterPro"/>
</dbReference>
<dbReference type="PROSITE" id="PS50801">
    <property type="entry name" value="STAS"/>
    <property type="match status" value="1"/>
</dbReference>
<evidence type="ECO:0000259" key="6">
    <source>
        <dbReference type="PROSITE" id="PS50801"/>
    </source>
</evidence>
<protein>
    <recommendedName>
        <fullName evidence="6">STAS domain-containing protein</fullName>
    </recommendedName>
</protein>
<dbReference type="EMBL" id="PZQS01000009">
    <property type="protein sequence ID" value="PVD24380.1"/>
    <property type="molecule type" value="Genomic_DNA"/>
</dbReference>
<comment type="caution">
    <text evidence="7">The sequence shown here is derived from an EMBL/GenBank/DDBJ whole genome shotgun (WGS) entry which is preliminary data.</text>
</comment>
<evidence type="ECO:0000256" key="1">
    <source>
        <dbReference type="ARBA" id="ARBA00004141"/>
    </source>
</evidence>
<organism evidence="7 8">
    <name type="scientific">Pomacea canaliculata</name>
    <name type="common">Golden apple snail</name>
    <dbReference type="NCBI Taxonomy" id="400727"/>
    <lineage>
        <taxon>Eukaryota</taxon>
        <taxon>Metazoa</taxon>
        <taxon>Spiralia</taxon>
        <taxon>Lophotrochozoa</taxon>
        <taxon>Mollusca</taxon>
        <taxon>Gastropoda</taxon>
        <taxon>Caenogastropoda</taxon>
        <taxon>Architaenioglossa</taxon>
        <taxon>Ampullarioidea</taxon>
        <taxon>Ampullariidae</taxon>
        <taxon>Pomacea</taxon>
    </lineage>
</organism>
<keyword evidence="3 5" id="KW-1133">Transmembrane helix</keyword>
<dbReference type="AlphaFoldDB" id="A0A2T7NT74"/>
<evidence type="ECO:0000313" key="7">
    <source>
        <dbReference type="EMBL" id="PVD24380.1"/>
    </source>
</evidence>
<feature type="domain" description="STAS" evidence="6">
    <location>
        <begin position="435"/>
        <end position="600"/>
    </location>
</feature>
<dbReference type="InterPro" id="IPR036513">
    <property type="entry name" value="STAS_dom_sf"/>
</dbReference>
<evidence type="ECO:0000256" key="5">
    <source>
        <dbReference type="SAM" id="Phobius"/>
    </source>
</evidence>
<dbReference type="InterPro" id="IPR001902">
    <property type="entry name" value="SLC26A/SulP_fam"/>
</dbReference>
<dbReference type="SUPFAM" id="SSF52091">
    <property type="entry name" value="SpoIIaa-like"/>
    <property type="match status" value="1"/>
</dbReference>
<accession>A0A2T7NT74</accession>
<dbReference type="Proteomes" id="UP000245119">
    <property type="component" value="Linkage Group LG9"/>
</dbReference>
<feature type="transmembrane region" description="Helical" evidence="5">
    <location>
        <begin position="198"/>
        <end position="217"/>
    </location>
</feature>
<sequence length="653" mass="71151">MKGQGTFAVVSLMIGAVVDEGQMAWGGQRQQQPPPLSAALNVSSSLYNSNVSRSDLPGVGVGSAGGQPLAFDGGKSELEAIKVSYAMSATFAVGVLQIFLGMVRLGFLTTFLSDPLISGFTTGAAVHVMSSQLHSIFGIPVGQYSGAFKLIYGYRDFFGNLDQINYVTLTASVSAMLVLVLIRDGINNNKKHFPCMRVPIPIELLVIIGAALLSYYLHLHEAFNVEVIGHIPRGLPSVDLTVLRFLPNVMGKSLAICLTAFALSFAIAKILADKHDYVVDPNQELFAHGMTNIVGSLCSSYCSSASLSRSVVQEEVGAKTQIASLISAVLILFVLLVIGPLFKPLPNCILAAIIVVSLKKLFLQFSELRRLWKVSKLDFTVWIVVFLSTVLFDVDLGLLIGLIYNLVPILLRTQRPYVCTMGHIRGTEVYADVRVHREAQEIAGIKIFRFEAPLYFGNVDHFRRSLAAETGLDPKELKIVHKVIKETDLSLHHEQVCLGSTQGVTKSCCDDHKNLRDLRTPSPSSGIYAIVIDGSTFQYIDSVTARVLREVIKEYEAVGIGVFLGECKPAVRAMLEKSGFYVHVERRNVCATIHHAVVLAQQTALSSSLEVDCCMHSRHLPVGVQSVLPAEDGASSSFVRLNLVSTEDEHHSH</sequence>
<feature type="transmembrane region" description="Helical" evidence="5">
    <location>
        <begin position="253"/>
        <end position="272"/>
    </location>
</feature>
<evidence type="ECO:0000256" key="2">
    <source>
        <dbReference type="ARBA" id="ARBA00022692"/>
    </source>
</evidence>
<feature type="transmembrane region" description="Helical" evidence="5">
    <location>
        <begin position="377"/>
        <end position="404"/>
    </location>
</feature>
<dbReference type="InterPro" id="IPR011547">
    <property type="entry name" value="SLC26A/SulP_dom"/>
</dbReference>
<feature type="transmembrane region" description="Helical" evidence="5">
    <location>
        <begin position="322"/>
        <end position="342"/>
    </location>
</feature>
<dbReference type="Pfam" id="PF01740">
    <property type="entry name" value="STAS"/>
    <property type="match status" value="1"/>
</dbReference>
<dbReference type="GO" id="GO:0016020">
    <property type="term" value="C:membrane"/>
    <property type="evidence" value="ECO:0007669"/>
    <property type="project" value="UniProtKB-SubCell"/>
</dbReference>
<feature type="transmembrane region" description="Helical" evidence="5">
    <location>
        <begin position="85"/>
        <end position="107"/>
    </location>
</feature>
<proteinExistence type="predicted"/>
<evidence type="ECO:0000313" key="8">
    <source>
        <dbReference type="Proteomes" id="UP000245119"/>
    </source>
</evidence>
<dbReference type="PANTHER" id="PTHR11814">
    <property type="entry name" value="SULFATE TRANSPORTER"/>
    <property type="match status" value="1"/>
</dbReference>
<dbReference type="CDD" id="cd07042">
    <property type="entry name" value="STAS_SulP_like_sulfate_transporter"/>
    <property type="match status" value="1"/>
</dbReference>
<gene>
    <name evidence="7" type="ORF">C0Q70_14862</name>
</gene>
<feature type="transmembrane region" description="Helical" evidence="5">
    <location>
        <begin position="164"/>
        <end position="186"/>
    </location>
</feature>
<dbReference type="InterPro" id="IPR002645">
    <property type="entry name" value="STAS_dom"/>
</dbReference>
<reference evidence="7 8" key="1">
    <citation type="submission" date="2018-04" db="EMBL/GenBank/DDBJ databases">
        <title>The genome of golden apple snail Pomacea canaliculata provides insight into stress tolerance and invasive adaptation.</title>
        <authorList>
            <person name="Liu C."/>
            <person name="Liu B."/>
            <person name="Ren Y."/>
            <person name="Zhang Y."/>
            <person name="Wang H."/>
            <person name="Li S."/>
            <person name="Jiang F."/>
            <person name="Yin L."/>
            <person name="Zhang G."/>
            <person name="Qian W."/>
            <person name="Fan W."/>
        </authorList>
    </citation>
    <scope>NUCLEOTIDE SEQUENCE [LARGE SCALE GENOMIC DNA]</scope>
    <source>
        <strain evidence="7">SZHN2017</strain>
        <tissue evidence="7">Muscle</tissue>
    </source>
</reference>
<dbReference type="Pfam" id="PF00916">
    <property type="entry name" value="Sulfate_transp"/>
    <property type="match status" value="1"/>
</dbReference>